<dbReference type="Pfam" id="PF01909">
    <property type="entry name" value="NTP_transf_2"/>
    <property type="match status" value="1"/>
</dbReference>
<dbReference type="RefSeq" id="WP_154717039.1">
    <property type="nucleotide sequence ID" value="NZ_LT837803.1"/>
</dbReference>
<feature type="transmembrane region" description="Helical" evidence="3">
    <location>
        <begin position="183"/>
        <end position="202"/>
    </location>
</feature>
<evidence type="ECO:0000256" key="2">
    <source>
        <dbReference type="SAM" id="MobiDB-lite"/>
    </source>
</evidence>
<name>A0A7Z7HRR9_9PROT</name>
<keyword evidence="3" id="KW-1133">Transmembrane helix</keyword>
<keyword evidence="3" id="KW-0472">Membrane</keyword>
<feature type="compositionally biased region" description="Basic and acidic residues" evidence="2">
    <location>
        <begin position="279"/>
        <end position="290"/>
    </location>
</feature>
<keyword evidence="6" id="KW-1185">Reference proteome</keyword>
<dbReference type="GO" id="GO:0016779">
    <property type="term" value="F:nucleotidyltransferase activity"/>
    <property type="evidence" value="ECO:0007669"/>
    <property type="project" value="InterPro"/>
</dbReference>
<dbReference type="SUPFAM" id="SSF81301">
    <property type="entry name" value="Nucleotidyltransferase"/>
    <property type="match status" value="1"/>
</dbReference>
<sequence>MKNLQELVQALSAVDRVSAVALGGSRGLGTANENSDYDFVVFRAAGEAIPPAQLADALQPFADAGKISNQAGFVSAQIAGRKLEIFQKDLNLIEREIQLSRQGKFRWYIRQLFPHGDLSTCRITHLIHLEICQEHAHCLSRLRQLAWPFPPPLMRSLASTFLTQTTITLMHARKIRRAEEVQHLVALCSAFVFFSNIVLFAINRQYPLLEKGNSTLIREFTLRPERYEYRATTLFKAAADGALQAVTDEMAGLQQELGKLVQQALAASVGSAASPAASRNERNDAPDPGR</sequence>
<reference evidence="5" key="1">
    <citation type="submission" date="2017-03" db="EMBL/GenBank/DDBJ databases">
        <authorList>
            <consortium name="AG Boll"/>
        </authorList>
    </citation>
    <scope>NUCLEOTIDE SEQUENCE [LARGE SCALE GENOMIC DNA]</scope>
    <source>
        <strain evidence="5">Chol</strain>
    </source>
</reference>
<organism evidence="5 6">
    <name type="scientific">Sterolibacterium denitrificans</name>
    <dbReference type="NCBI Taxonomy" id="157592"/>
    <lineage>
        <taxon>Bacteria</taxon>
        <taxon>Pseudomonadati</taxon>
        <taxon>Pseudomonadota</taxon>
        <taxon>Betaproteobacteria</taxon>
        <taxon>Nitrosomonadales</taxon>
        <taxon>Sterolibacteriaceae</taxon>
        <taxon>Sterolibacterium</taxon>
    </lineage>
</organism>
<dbReference type="Proteomes" id="UP000242886">
    <property type="component" value="Chromosome SDENCHOL"/>
</dbReference>
<dbReference type="Gene3D" id="3.30.460.10">
    <property type="entry name" value="Beta Polymerase, domain 2"/>
    <property type="match status" value="1"/>
</dbReference>
<dbReference type="AlphaFoldDB" id="A0A7Z7HRR9"/>
<dbReference type="EMBL" id="LT837803">
    <property type="protein sequence ID" value="SMB28095.1"/>
    <property type="molecule type" value="Genomic_DNA"/>
</dbReference>
<dbReference type="CDD" id="cd05403">
    <property type="entry name" value="NT_KNTase_like"/>
    <property type="match status" value="1"/>
</dbReference>
<dbReference type="InterPro" id="IPR043519">
    <property type="entry name" value="NT_sf"/>
</dbReference>
<evidence type="ECO:0000259" key="4">
    <source>
        <dbReference type="Pfam" id="PF01909"/>
    </source>
</evidence>
<keyword evidence="1" id="KW-0175">Coiled coil</keyword>
<protein>
    <recommendedName>
        <fullName evidence="4">Polymerase nucleotidyl transferase domain-containing protein</fullName>
    </recommendedName>
</protein>
<evidence type="ECO:0000256" key="1">
    <source>
        <dbReference type="SAM" id="Coils"/>
    </source>
</evidence>
<feature type="coiled-coil region" evidence="1">
    <location>
        <begin position="236"/>
        <end position="263"/>
    </location>
</feature>
<accession>A0A7Z7HRR9</accession>
<evidence type="ECO:0000313" key="6">
    <source>
        <dbReference type="Proteomes" id="UP000242886"/>
    </source>
</evidence>
<feature type="region of interest" description="Disordered" evidence="2">
    <location>
        <begin position="270"/>
        <end position="290"/>
    </location>
</feature>
<feature type="domain" description="Polymerase nucleotidyl transferase" evidence="4">
    <location>
        <begin position="6"/>
        <end position="45"/>
    </location>
</feature>
<evidence type="ECO:0000313" key="5">
    <source>
        <dbReference type="EMBL" id="SMB28095.1"/>
    </source>
</evidence>
<proteinExistence type="predicted"/>
<gene>
    <name evidence="5" type="ORF">SDENCHOL_20555</name>
</gene>
<keyword evidence="3" id="KW-0812">Transmembrane</keyword>
<dbReference type="InterPro" id="IPR002934">
    <property type="entry name" value="Polymerase_NTP_transf_dom"/>
</dbReference>
<evidence type="ECO:0000256" key="3">
    <source>
        <dbReference type="SAM" id="Phobius"/>
    </source>
</evidence>